<evidence type="ECO:0000313" key="4">
    <source>
        <dbReference type="EMBL" id="VAW67989.1"/>
    </source>
</evidence>
<dbReference type="InterPro" id="IPR005631">
    <property type="entry name" value="SDH"/>
</dbReference>
<sequence>MQNQTSMPDRVNSKLRWRCRRGMLELDILLNNFVNDDYVLLNSEQKNTFDLLLDYPDQLLFDLFLGHMESSDNDVSALVQTIRQSATV</sequence>
<evidence type="ECO:0000256" key="2">
    <source>
        <dbReference type="ARBA" id="ARBA00022490"/>
    </source>
</evidence>
<dbReference type="InterPro" id="IPR036714">
    <property type="entry name" value="SDH_sf"/>
</dbReference>
<dbReference type="AlphaFoldDB" id="A0A3B0Y1K5"/>
<reference evidence="4" key="1">
    <citation type="submission" date="2018-06" db="EMBL/GenBank/DDBJ databases">
        <authorList>
            <person name="Zhirakovskaya E."/>
        </authorList>
    </citation>
    <scope>NUCLEOTIDE SEQUENCE</scope>
</reference>
<dbReference type="GO" id="GO:0005737">
    <property type="term" value="C:cytoplasm"/>
    <property type="evidence" value="ECO:0007669"/>
    <property type="project" value="UniProtKB-SubCell"/>
</dbReference>
<protein>
    <submittedName>
        <fullName evidence="4">Succinate dehydrogenase flavin-adding protein, antitoxin of CptAB toxin-antitoxin</fullName>
    </submittedName>
</protein>
<keyword evidence="3" id="KW-0143">Chaperone</keyword>
<dbReference type="SUPFAM" id="SSF109910">
    <property type="entry name" value="YgfY-like"/>
    <property type="match status" value="1"/>
</dbReference>
<gene>
    <name evidence="4" type="ORF">MNBD_GAMMA09-2361</name>
</gene>
<dbReference type="EMBL" id="UOFI01000115">
    <property type="protein sequence ID" value="VAW67989.1"/>
    <property type="molecule type" value="Genomic_DNA"/>
</dbReference>
<dbReference type="InterPro" id="IPR050531">
    <property type="entry name" value="SdhE_FAD_assembly_factor"/>
</dbReference>
<organism evidence="4">
    <name type="scientific">hydrothermal vent metagenome</name>
    <dbReference type="NCBI Taxonomy" id="652676"/>
    <lineage>
        <taxon>unclassified sequences</taxon>
        <taxon>metagenomes</taxon>
        <taxon>ecological metagenomes</taxon>
    </lineage>
</organism>
<accession>A0A3B0Y1K5</accession>
<name>A0A3B0Y1K5_9ZZZZ</name>
<dbReference type="Gene3D" id="1.10.150.250">
    <property type="entry name" value="Flavinator of succinate dehydrogenase"/>
    <property type="match status" value="1"/>
</dbReference>
<evidence type="ECO:0000256" key="3">
    <source>
        <dbReference type="ARBA" id="ARBA00023186"/>
    </source>
</evidence>
<dbReference type="PANTHER" id="PTHR39585">
    <property type="entry name" value="FAD ASSEMBLY FACTOR SDHE"/>
    <property type="match status" value="1"/>
</dbReference>
<dbReference type="GO" id="GO:0006105">
    <property type="term" value="P:succinate metabolic process"/>
    <property type="evidence" value="ECO:0007669"/>
    <property type="project" value="TreeGrafter"/>
</dbReference>
<evidence type="ECO:0000256" key="1">
    <source>
        <dbReference type="ARBA" id="ARBA00004496"/>
    </source>
</evidence>
<proteinExistence type="predicted"/>
<dbReference type="Pfam" id="PF03937">
    <property type="entry name" value="Sdh5"/>
    <property type="match status" value="1"/>
</dbReference>
<keyword evidence="2" id="KW-0963">Cytoplasm</keyword>
<dbReference type="PANTHER" id="PTHR39585:SF1">
    <property type="entry name" value="FAD ASSEMBLY FACTOR SDHE"/>
    <property type="match status" value="1"/>
</dbReference>
<comment type="subcellular location">
    <subcellularLocation>
        <location evidence="1">Cytoplasm</location>
    </subcellularLocation>
</comment>